<feature type="region of interest" description="Disordered" evidence="1">
    <location>
        <begin position="1"/>
        <end position="59"/>
    </location>
</feature>
<dbReference type="Proteomes" id="UP001159363">
    <property type="component" value="Chromosome 15"/>
</dbReference>
<keyword evidence="3" id="KW-1185">Reference proteome</keyword>
<protein>
    <submittedName>
        <fullName evidence="2">Uncharacterized protein</fullName>
    </submittedName>
</protein>
<feature type="region of interest" description="Disordered" evidence="1">
    <location>
        <begin position="268"/>
        <end position="292"/>
    </location>
</feature>
<evidence type="ECO:0000256" key="1">
    <source>
        <dbReference type="SAM" id="MobiDB-lite"/>
    </source>
</evidence>
<comment type="caution">
    <text evidence="2">The sequence shown here is derived from an EMBL/GenBank/DDBJ whole genome shotgun (WGS) entry which is preliminary data.</text>
</comment>
<name>A0ABQ9G501_9NEOP</name>
<feature type="region of interest" description="Disordered" evidence="1">
    <location>
        <begin position="536"/>
        <end position="555"/>
    </location>
</feature>
<sequence length="614" mass="67947">MRVIEVSIKQRRNERRRTGHPRENPPTNSINRHDSHKRNSGVTRPAIESGSPGGANGPVSRAIPSGAFVAQWIERFQVGPQWLIYHGPHQARVSTLCSSRRLPYVLPGLAPRDKRFSATTRGATVVWRIEYSPPTNGNRVRLPVGSHPGIFACGNRAGRCRCSAGFLGDLPFPPPSHSGACSILASFTLIGSQDLAVKSRPNIFTHPLSVCHTHKPKMMWSDFRILCMNQKLTYNNLDSGLDAAEPGRRFRAPPVSGRIRNRRTQYSSDLSWRATPRRSFPDSEHHLPTTNVTGMENDVRRCRHPPPPPDFFLHHGQTEGEISSRTRDEAMAENHRWKGKSGLVLTTGRGGGGHVYDRLVCAEQLQHPALFHLPRAPPASRRTLGVGRWAKYQLGSPLVDDRPIINSVKYRLVSGVIWTNRNIVICKVAATEPGVCNVIPPPPPQQSLSCRDDRSTGPGSPPGTYITLPVSPGTTHRSSERKGRIHDPGAEPGPRTSNLRLEGDFSPRLNFSFLCTPSRPLEATLHDTRFRGSLCKARHSGRPETTPGTDLKGEFPQGKSTAYSCLTNGLHEFPILKYPYVFKEQVGVNKLCGHGFSNVASTVYTRQPRGAPWQ</sequence>
<proteinExistence type="predicted"/>
<accession>A0ABQ9G501</accession>
<feature type="compositionally biased region" description="Basic and acidic residues" evidence="1">
    <location>
        <begin position="477"/>
        <end position="489"/>
    </location>
</feature>
<organism evidence="2 3">
    <name type="scientific">Dryococelus australis</name>
    <dbReference type="NCBI Taxonomy" id="614101"/>
    <lineage>
        <taxon>Eukaryota</taxon>
        <taxon>Metazoa</taxon>
        <taxon>Ecdysozoa</taxon>
        <taxon>Arthropoda</taxon>
        <taxon>Hexapoda</taxon>
        <taxon>Insecta</taxon>
        <taxon>Pterygota</taxon>
        <taxon>Neoptera</taxon>
        <taxon>Polyneoptera</taxon>
        <taxon>Phasmatodea</taxon>
        <taxon>Verophasmatodea</taxon>
        <taxon>Anareolatae</taxon>
        <taxon>Phasmatidae</taxon>
        <taxon>Eurycanthinae</taxon>
        <taxon>Dryococelus</taxon>
    </lineage>
</organism>
<evidence type="ECO:0000313" key="2">
    <source>
        <dbReference type="EMBL" id="KAJ8866561.1"/>
    </source>
</evidence>
<feature type="compositionally biased region" description="Basic residues" evidence="1">
    <location>
        <begin position="9"/>
        <end position="19"/>
    </location>
</feature>
<dbReference type="EMBL" id="JARBHB010000016">
    <property type="protein sequence ID" value="KAJ8866561.1"/>
    <property type="molecule type" value="Genomic_DNA"/>
</dbReference>
<evidence type="ECO:0000313" key="3">
    <source>
        <dbReference type="Proteomes" id="UP001159363"/>
    </source>
</evidence>
<gene>
    <name evidence="2" type="ORF">PR048_032420</name>
</gene>
<reference evidence="2 3" key="1">
    <citation type="submission" date="2023-02" db="EMBL/GenBank/DDBJ databases">
        <title>LHISI_Scaffold_Assembly.</title>
        <authorList>
            <person name="Stuart O.P."/>
            <person name="Cleave R."/>
            <person name="Magrath M.J.L."/>
            <person name="Mikheyev A.S."/>
        </authorList>
    </citation>
    <scope>NUCLEOTIDE SEQUENCE [LARGE SCALE GENOMIC DNA]</scope>
    <source>
        <strain evidence="2">Daus_M_001</strain>
        <tissue evidence="2">Leg muscle</tissue>
    </source>
</reference>
<feature type="region of interest" description="Disordered" evidence="1">
    <location>
        <begin position="443"/>
        <end position="501"/>
    </location>
</feature>